<dbReference type="EMBL" id="CAJGYO010000001">
    <property type="protein sequence ID" value="CAD6201571.1"/>
    <property type="molecule type" value="Genomic_DNA"/>
</dbReference>
<gene>
    <name evidence="2" type="ORF">NCGR_LOCUS66</name>
</gene>
<dbReference type="AlphaFoldDB" id="A0A811M6E9"/>
<dbReference type="Proteomes" id="UP000604825">
    <property type="component" value="Unassembled WGS sequence"/>
</dbReference>
<dbReference type="OrthoDB" id="622174at2759"/>
<sequence length="133" mass="14505">MSASPEFFKPAAPAFSPACAAQPPLVFGGDDDDYCCKTPTGSRISYLREPTTCPPAPRKPPPPPPCRKRLFQPQPQGDQHQRQSAESSSVPLISLRLDELERLFRPHPPPATTTEKRRRSSSVSASANKHCAA</sequence>
<name>A0A811M6E9_9POAL</name>
<comment type="caution">
    <text evidence="2">The sequence shown here is derived from an EMBL/GenBank/DDBJ whole genome shotgun (WGS) entry which is preliminary data.</text>
</comment>
<protein>
    <submittedName>
        <fullName evidence="2">Uncharacterized protein</fullName>
    </submittedName>
</protein>
<dbReference type="PANTHER" id="PTHR35162">
    <property type="entry name" value="OS08G0516600 PROTEIN"/>
    <property type="match status" value="1"/>
</dbReference>
<evidence type="ECO:0000313" key="2">
    <source>
        <dbReference type="EMBL" id="CAD6201571.1"/>
    </source>
</evidence>
<feature type="region of interest" description="Disordered" evidence="1">
    <location>
        <begin position="39"/>
        <end position="133"/>
    </location>
</feature>
<dbReference type="InterPro" id="IPR053115">
    <property type="entry name" value="CDK_inhibitor"/>
</dbReference>
<organism evidence="2 3">
    <name type="scientific">Miscanthus lutarioriparius</name>
    <dbReference type="NCBI Taxonomy" id="422564"/>
    <lineage>
        <taxon>Eukaryota</taxon>
        <taxon>Viridiplantae</taxon>
        <taxon>Streptophyta</taxon>
        <taxon>Embryophyta</taxon>
        <taxon>Tracheophyta</taxon>
        <taxon>Spermatophyta</taxon>
        <taxon>Magnoliopsida</taxon>
        <taxon>Liliopsida</taxon>
        <taxon>Poales</taxon>
        <taxon>Poaceae</taxon>
        <taxon>PACMAD clade</taxon>
        <taxon>Panicoideae</taxon>
        <taxon>Andropogonodae</taxon>
        <taxon>Andropogoneae</taxon>
        <taxon>Saccharinae</taxon>
        <taxon>Miscanthus</taxon>
    </lineage>
</organism>
<dbReference type="PANTHER" id="PTHR35162:SF11">
    <property type="entry name" value="CYCLIN-DEPENDENT PROTEIN KINASE INHIBITOR EL2"/>
    <property type="match status" value="1"/>
</dbReference>
<evidence type="ECO:0000256" key="1">
    <source>
        <dbReference type="SAM" id="MobiDB-lite"/>
    </source>
</evidence>
<feature type="compositionally biased region" description="Pro residues" evidence="1">
    <location>
        <begin position="52"/>
        <end position="65"/>
    </location>
</feature>
<accession>A0A811M6E9</accession>
<reference evidence="2" key="1">
    <citation type="submission" date="2020-10" db="EMBL/GenBank/DDBJ databases">
        <authorList>
            <person name="Han B."/>
            <person name="Lu T."/>
            <person name="Zhao Q."/>
            <person name="Huang X."/>
            <person name="Zhao Y."/>
        </authorList>
    </citation>
    <scope>NUCLEOTIDE SEQUENCE</scope>
</reference>
<evidence type="ECO:0000313" key="3">
    <source>
        <dbReference type="Proteomes" id="UP000604825"/>
    </source>
</evidence>
<keyword evidence="3" id="KW-1185">Reference proteome</keyword>
<proteinExistence type="predicted"/>